<dbReference type="AlphaFoldDB" id="A0A5B7GEC3"/>
<reference evidence="1 2" key="1">
    <citation type="submission" date="2019-05" db="EMBL/GenBank/DDBJ databases">
        <title>Another draft genome of Portunus trituberculatus and its Hox gene families provides insights of decapod evolution.</title>
        <authorList>
            <person name="Jeong J.-H."/>
            <person name="Song I."/>
            <person name="Kim S."/>
            <person name="Choi T."/>
            <person name="Kim D."/>
            <person name="Ryu S."/>
            <person name="Kim W."/>
        </authorList>
    </citation>
    <scope>NUCLEOTIDE SEQUENCE [LARGE SCALE GENOMIC DNA]</scope>
    <source>
        <tissue evidence="1">Muscle</tissue>
    </source>
</reference>
<organism evidence="1 2">
    <name type="scientific">Portunus trituberculatus</name>
    <name type="common">Swimming crab</name>
    <name type="synonym">Neptunus trituberculatus</name>
    <dbReference type="NCBI Taxonomy" id="210409"/>
    <lineage>
        <taxon>Eukaryota</taxon>
        <taxon>Metazoa</taxon>
        <taxon>Ecdysozoa</taxon>
        <taxon>Arthropoda</taxon>
        <taxon>Crustacea</taxon>
        <taxon>Multicrustacea</taxon>
        <taxon>Malacostraca</taxon>
        <taxon>Eumalacostraca</taxon>
        <taxon>Eucarida</taxon>
        <taxon>Decapoda</taxon>
        <taxon>Pleocyemata</taxon>
        <taxon>Brachyura</taxon>
        <taxon>Eubrachyura</taxon>
        <taxon>Portunoidea</taxon>
        <taxon>Portunidae</taxon>
        <taxon>Portuninae</taxon>
        <taxon>Portunus</taxon>
    </lineage>
</organism>
<name>A0A5B7GEC3_PORTR</name>
<sequence length="120" mass="13164">MRVFASSCPFTPSRSEKWKWSVSRVWGSWGGGHALRRASQVSASALSKVAWQAESFLPFSTATTTNTFDVAVLVSFVLAATYEMTFDSPDAVMLLLLLLSGLREPPCLHSSYLLPLLDCC</sequence>
<evidence type="ECO:0000313" key="1">
    <source>
        <dbReference type="EMBL" id="MPC55653.1"/>
    </source>
</evidence>
<proteinExistence type="predicted"/>
<keyword evidence="2" id="KW-1185">Reference proteome</keyword>
<dbReference type="EMBL" id="VSRR010013343">
    <property type="protein sequence ID" value="MPC55653.1"/>
    <property type="molecule type" value="Genomic_DNA"/>
</dbReference>
<comment type="caution">
    <text evidence="1">The sequence shown here is derived from an EMBL/GenBank/DDBJ whole genome shotgun (WGS) entry which is preliminary data.</text>
</comment>
<protein>
    <submittedName>
        <fullName evidence="1">Uncharacterized protein</fullName>
    </submittedName>
</protein>
<accession>A0A5B7GEC3</accession>
<evidence type="ECO:0000313" key="2">
    <source>
        <dbReference type="Proteomes" id="UP000324222"/>
    </source>
</evidence>
<dbReference type="Proteomes" id="UP000324222">
    <property type="component" value="Unassembled WGS sequence"/>
</dbReference>
<gene>
    <name evidence="1" type="ORF">E2C01_049596</name>
</gene>